<feature type="region of interest" description="Disordered" evidence="1">
    <location>
        <begin position="1"/>
        <end position="25"/>
    </location>
</feature>
<reference evidence="2" key="1">
    <citation type="submission" date="2020-07" db="EMBL/GenBank/DDBJ databases">
        <authorList>
            <person name="Ferguson B K."/>
        </authorList>
    </citation>
    <scope>NUCLEOTIDE SEQUENCE</scope>
    <source>
        <strain evidence="2">L06</strain>
    </source>
</reference>
<accession>A0A6V7JS98</accession>
<evidence type="ECO:0000256" key="1">
    <source>
        <dbReference type="SAM" id="MobiDB-lite"/>
    </source>
</evidence>
<feature type="compositionally biased region" description="Low complexity" evidence="1">
    <location>
        <begin position="154"/>
        <end position="170"/>
    </location>
</feature>
<dbReference type="EMBL" id="CADCXW020000021">
    <property type="protein sequence ID" value="CAD1555047.1"/>
    <property type="molecule type" value="Genomic_DNA"/>
</dbReference>
<feature type="compositionally biased region" description="Low complexity" evidence="1">
    <location>
        <begin position="177"/>
        <end position="202"/>
    </location>
</feature>
<proteinExistence type="predicted"/>
<protein>
    <submittedName>
        <fullName evidence="2">Uncharacterized protein</fullName>
    </submittedName>
</protein>
<organism evidence="2">
    <name type="scientific">Bracon brevicornis</name>
    <dbReference type="NCBI Taxonomy" id="1563983"/>
    <lineage>
        <taxon>Eukaryota</taxon>
        <taxon>Metazoa</taxon>
        <taxon>Ecdysozoa</taxon>
        <taxon>Arthropoda</taxon>
        <taxon>Hexapoda</taxon>
        <taxon>Insecta</taxon>
        <taxon>Pterygota</taxon>
        <taxon>Neoptera</taxon>
        <taxon>Endopterygota</taxon>
        <taxon>Hymenoptera</taxon>
        <taxon>Apocrita</taxon>
        <taxon>Ichneumonoidea</taxon>
        <taxon>Braconidae</taxon>
        <taxon>Braconinae</taxon>
        <taxon>Bracon</taxon>
    </lineage>
</organism>
<dbReference type="AlphaFoldDB" id="A0A6V7JS98"/>
<gene>
    <name evidence="2" type="ORF">BBRV_LOCUS60752</name>
</gene>
<name>A0A6V7JS98_9HYME</name>
<feature type="region of interest" description="Disordered" evidence="1">
    <location>
        <begin position="123"/>
        <end position="202"/>
    </location>
</feature>
<sequence length="257" mass="28445">MTSKRRTFHVDWDSPSTQTGTVKRRPASMSVATTSSTCFNSTEFNQSENHHVCGFNRSRLTATDEAKSLDKQQKLHRSGSLEDDLNMNIGGERHIELGSVKLTSRLAVKREFGLKLSKDVTWKPKRKSRGNEKPSSIPKPKITSSTSRSKLVNSSSESSGIGSPLSPLSPQNDTRGSIKNSSSKSSGIGSPESPGSPLSPDSQQYSAIHLIQQQLEKLHNCSCERRQAEVKFYVQLSSHSFFYKMNLRPAKVLGKMM</sequence>
<evidence type="ECO:0000313" key="2">
    <source>
        <dbReference type="EMBL" id="CAD1555047.1"/>
    </source>
</evidence>
<feature type="compositionally biased region" description="Low complexity" evidence="1">
    <location>
        <begin position="133"/>
        <end position="147"/>
    </location>
</feature>